<dbReference type="AlphaFoldDB" id="A0A5B0VK54"/>
<feature type="signal peptide" evidence="1">
    <location>
        <begin position="1"/>
        <end position="25"/>
    </location>
</feature>
<protein>
    <submittedName>
        <fullName evidence="2">Uncharacterized protein</fullName>
    </submittedName>
</protein>
<keyword evidence="3" id="KW-1185">Reference proteome</keyword>
<comment type="caution">
    <text evidence="2">The sequence shown here is derived from an EMBL/GenBank/DDBJ whole genome shotgun (WGS) entry which is preliminary data.</text>
</comment>
<reference evidence="2 3" key="1">
    <citation type="submission" date="2019-08" db="EMBL/GenBank/DDBJ databases">
        <title>Marinobacter ZYF650 sp. nov., a marine bacterium isolated from seawater of the Mariana trench.</title>
        <authorList>
            <person name="Ahmad W."/>
        </authorList>
    </citation>
    <scope>NUCLEOTIDE SEQUENCE [LARGE SCALE GENOMIC DNA]</scope>
    <source>
        <strain evidence="2 3">ZYF650</strain>
    </source>
</reference>
<feature type="chain" id="PRO_5022847955" evidence="1">
    <location>
        <begin position="26"/>
        <end position="201"/>
    </location>
</feature>
<dbReference type="RefSeq" id="WP_149599521.1">
    <property type="nucleotide sequence ID" value="NZ_VTUU01000002.1"/>
</dbReference>
<dbReference type="EMBL" id="VTUU01000002">
    <property type="protein sequence ID" value="KAA1175100.1"/>
    <property type="molecule type" value="Genomic_DNA"/>
</dbReference>
<evidence type="ECO:0000313" key="2">
    <source>
        <dbReference type="EMBL" id="KAA1175100.1"/>
    </source>
</evidence>
<keyword evidence="1" id="KW-0732">Signal</keyword>
<proteinExistence type="predicted"/>
<gene>
    <name evidence="2" type="ORF">FWJ25_06960</name>
</gene>
<evidence type="ECO:0000313" key="3">
    <source>
        <dbReference type="Proteomes" id="UP000323161"/>
    </source>
</evidence>
<accession>A0A5B0VK54</accession>
<organism evidence="2 3">
    <name type="scientific">Marinobacter salinexigens</name>
    <dbReference type="NCBI Taxonomy" id="2919747"/>
    <lineage>
        <taxon>Bacteria</taxon>
        <taxon>Pseudomonadati</taxon>
        <taxon>Pseudomonadota</taxon>
        <taxon>Gammaproteobacteria</taxon>
        <taxon>Pseudomonadales</taxon>
        <taxon>Marinobacteraceae</taxon>
        <taxon>Marinobacter</taxon>
    </lineage>
</organism>
<dbReference type="Proteomes" id="UP000323161">
    <property type="component" value="Unassembled WGS sequence"/>
</dbReference>
<sequence>MANLKASFICATFMTALGFSSIAVAEDSIAVKVPENSVISDGKLTKEELAQYAVAGQQQLVHLIEEATKQYSETLTDDTPNMPAAWMLMDDGETVKRINIDDQAGEAPAQLRILMYRAALKSIARRGKVNAAAILYTGKVNEGSDEQALVIEHEHRLGISGNKVIPYEVKGGTVSYSRAVNSEKPFQMFYDEKPGAAGNHS</sequence>
<name>A0A5B0VK54_9GAMM</name>
<evidence type="ECO:0000256" key="1">
    <source>
        <dbReference type="SAM" id="SignalP"/>
    </source>
</evidence>